<dbReference type="AlphaFoldDB" id="A0A2W4VVD2"/>
<proteinExistence type="predicted"/>
<evidence type="ECO:0000313" key="2">
    <source>
        <dbReference type="EMBL" id="PZO36784.1"/>
    </source>
</evidence>
<name>A0A2W4VVD2_9CYAN</name>
<evidence type="ECO:0000313" key="3">
    <source>
        <dbReference type="Proteomes" id="UP000249467"/>
    </source>
</evidence>
<protein>
    <submittedName>
        <fullName evidence="2">HypX (Modular protein)</fullName>
    </submittedName>
</protein>
<dbReference type="Proteomes" id="UP000249467">
    <property type="component" value="Unassembled WGS sequence"/>
</dbReference>
<feature type="region of interest" description="Disordered" evidence="1">
    <location>
        <begin position="1"/>
        <end position="34"/>
    </location>
</feature>
<dbReference type="EMBL" id="QBML01000037">
    <property type="protein sequence ID" value="PZO36784.1"/>
    <property type="molecule type" value="Genomic_DNA"/>
</dbReference>
<reference evidence="2 3" key="1">
    <citation type="submission" date="2018-04" db="EMBL/GenBank/DDBJ databases">
        <authorList>
            <person name="Go L.Y."/>
            <person name="Mitchell J.A."/>
        </authorList>
    </citation>
    <scope>NUCLEOTIDE SEQUENCE [LARGE SCALE GENOMIC DNA]</scope>
    <source>
        <strain evidence="2">ULC066bin1</strain>
    </source>
</reference>
<sequence length="1119" mass="129106">MAEQNVHSSMKKKTKKTALDISQDGQDIPKTSQEERDQSVYRYLLTCLTELFLLKNSKGNEQPNESSIANQWGQKDNRIFVRRVLRSVMPEYYPDEEAIAVPGLTLSKLVEILNGIQEYRAQKSLNAKDVDDLKTKPQSLTRVEKLRALRKFVELSIDERQQLQIEVNPNQVLIQKLLEDITDPIKGLDNKNIARLCKLTLNIYQSLRTNDLDSSVSENISWHDFIEEVVTKLLDEYFPTSSQLNNIVSELVDKVKREINRVEFQCGINQMRSLLADEIKLDKHQSNVLSKSFVKQLTQSVVENEILTDEFPIYLKYIEIENKQPLPLYIKQEEEQIGLLNLKLLEIDRNSNVDLNSEIVKSIDGLERQFAYKVKVHFYINPPHGYESRFPKEFEKQTKNSHGGSLNFYEEITGIGSPVSNILGAINRVLFWDIPVLKDYMPIANEVFCYEEVIGQSSHSPVWCKTVVRMCKRDDVEHSINENCTYDETSTNQELACGEYCGFDLLEVVAKSSLLARLRAIKQTGIDTKKYLTQLCHRIEELYIFRESKRLLNFYPFSLIAMEGKLEETIFANGMYRSKDAAFNFTETELGQPWSLVAYEAHLTIADGYLQEGLYRVGKKYLDVIEPHIEKKYLSDLEIAKYWLCQFRYHYLTDLDDSENTGSDRYQSIQNALLSLDSAEFYVKRRLHKYYKIGEFSQSNFHPFFYILSRVLAFRAKIYMYASTYTSRSGGRWESLLEPIRLLEQARIYAARDGSESYYAYWSAYQSWNYLTLAYLGDFERNSQISREACLDWAKRLIDHALLCYSSIGKECYQEIKDNGGKVTGIARPEPEEITSVSQQSGIISPKFYEQYGSVEVQVVPLIRELPINLSYGDTHYFQGYDPSNHVLSIDMSILKHPSSVSSETVYLFGTHSALLLFAIGMYELCGEQVSEELVQSKIAKALRIFTYSWAIAKDGTISHGEDNDRKFYLDRKFEQNHDKTGDSLVMGLYPHRLTDFADLGKIFAALCQAILLIHQSNQSNNESENSTAPITWDDVESLIDSLHDCCEPSSLKSREVLEQARYNGHFDSQFHKAKTYFAQLKQKRNIQTNSTKESIINIRDKLVKDIFKIMRGESDVKA</sequence>
<gene>
    <name evidence="2" type="ORF">DCF19_20620</name>
</gene>
<organism evidence="2 3">
    <name type="scientific">Pseudanabaena frigida</name>
    <dbReference type="NCBI Taxonomy" id="945775"/>
    <lineage>
        <taxon>Bacteria</taxon>
        <taxon>Bacillati</taxon>
        <taxon>Cyanobacteriota</taxon>
        <taxon>Cyanophyceae</taxon>
        <taxon>Pseudanabaenales</taxon>
        <taxon>Pseudanabaenaceae</taxon>
        <taxon>Pseudanabaena</taxon>
    </lineage>
</organism>
<comment type="caution">
    <text evidence="2">The sequence shown here is derived from an EMBL/GenBank/DDBJ whole genome shotgun (WGS) entry which is preliminary data.</text>
</comment>
<evidence type="ECO:0000256" key="1">
    <source>
        <dbReference type="SAM" id="MobiDB-lite"/>
    </source>
</evidence>
<accession>A0A2W4VVD2</accession>
<reference evidence="2 3" key="2">
    <citation type="submission" date="2018-06" db="EMBL/GenBank/DDBJ databases">
        <title>Metagenomic assembly of (sub)arctic Cyanobacteria and their associated microbiome from non-axenic cultures.</title>
        <authorList>
            <person name="Baurain D."/>
        </authorList>
    </citation>
    <scope>NUCLEOTIDE SEQUENCE [LARGE SCALE GENOMIC DNA]</scope>
    <source>
        <strain evidence="2">ULC066bin1</strain>
    </source>
</reference>